<feature type="binding site" evidence="16">
    <location>
        <position position="301"/>
    </location>
    <ligand>
        <name>Mg(2+)</name>
        <dbReference type="ChEBI" id="CHEBI:18420"/>
        <note>catalytic</note>
    </ligand>
</feature>
<dbReference type="InterPro" id="IPR019307">
    <property type="entry name" value="RNA-bd_AU-1/RNase_E/G"/>
</dbReference>
<dbReference type="GO" id="GO:0006402">
    <property type="term" value="P:mRNA catabolic process"/>
    <property type="evidence" value="ECO:0007669"/>
    <property type="project" value="UniProtKB-UniRule"/>
</dbReference>
<comment type="cofactor">
    <cofactor evidence="16">
        <name>Zn(2+)</name>
        <dbReference type="ChEBI" id="CHEBI:29105"/>
    </cofactor>
    <text evidence="16">Binds 2 Zn(2+) ions per homotetramer.</text>
</comment>
<evidence type="ECO:0000256" key="2">
    <source>
        <dbReference type="ARBA" id="ARBA00022475"/>
    </source>
</evidence>
<sequence length="1038" mass="112258">MKRMLINATQPEELRVALVDGQRLYDLDIESESREQKKANIYKGKITRVEPSLEAAFVDYGSDRHGFLPLKEISREYFSKQPQRGNRPSIRDVLKEGTEVIVQVDKEERGNKGAALTTFISLAGRYLVLMPNNPRAGGISRRIEGDERTQLKAALDGVNIPDKMGIIVRTAGVGRSSQELQWDLDYLKTLWDAIKESSDKPSPFLIYQESNVVIRAIRDYLRADIGEVLIDDDEVYQNALVFVRQVMPSYEAKLKLYKEQTPLFNRFQIESQIETAFEREVQLPSGGSIVIDPTEALVSIDVNSARATRGGDIEETALQTNLEAAEEVSRQLRLRDIGGLVVIDFIDMTPIKNQRAVEDKLLNALKLDRARVQMGRISRFGLLEMSRQRLRPSLTESRGVVCPRCNGQGSIRDTESLALSIMRLIEEESSKDRTAQIRAILPVTVATYLLNEKRRIVHDIELRHDVRVVIVPNPNMETPHYEVVRLRDDHTITTINDASYTLQPEPETEAEDIARTPPVKRETAAVRSVTPPSQAPANTTNASNTATEAATPRSQAATNPAAQQATSQPESFASRIIAVLKSLFATEVEKKEKPAVQQPAAKENFSKKSNSRDRDSNQRNRKPRRNGRDSSDRQRSSKQQDEIITVTAEQAPQAVGAVGAGSSSNSASAQSSDDDKNGKPRRRRRTRKNNDDKVEKTDASKTTKEADNANEPASEPRSRNRGRRRRNSERSAERTLVADSEALQPDQAVAPVATAAAAIAADAVDAAESAKAATTKPKAEVTDAAKPASDTTATEATSEIAAKATQAVATEAASDAAVESTDAVADTAAETINAVADTAAEATDAVVDVAAETTDTVVDAAAETTDAVVDAAVETTDAVVDAAAKTTDAVMDAAAETTDAVMDAAAKTTDTVVDAAAKTTDTVVDAAAKTTDTVVNAAAETTDAVVDAAVEATNAGATPAAAPKEAPTAVVSTETQATDAVEAAEASEAKTSPAETPAEQPVPARRRVRRTSRAPNDPREIRRRQEESAKSNNADSSN</sequence>
<feature type="compositionally biased region" description="Basic and acidic residues" evidence="17">
    <location>
        <begin position="688"/>
        <end position="707"/>
    </location>
</feature>
<dbReference type="InterPro" id="IPR012340">
    <property type="entry name" value="NA-bd_OB-fold"/>
</dbReference>
<keyword evidence="16" id="KW-0820">tRNA-binding</keyword>
<evidence type="ECO:0000256" key="14">
    <source>
        <dbReference type="ARBA" id="ARBA00022884"/>
    </source>
</evidence>
<dbReference type="EMBL" id="FOOU01000009">
    <property type="protein sequence ID" value="SFG61035.1"/>
    <property type="molecule type" value="Genomic_DNA"/>
</dbReference>
<feature type="compositionally biased region" description="Basic and acidic residues" evidence="17">
    <location>
        <begin position="626"/>
        <end position="641"/>
    </location>
</feature>
<feature type="region of interest" description="Disordered" evidence="17">
    <location>
        <begin position="763"/>
        <end position="798"/>
    </location>
</feature>
<keyword evidence="6 16" id="KW-0819">tRNA processing</keyword>
<dbReference type="HAMAP" id="MF_00970">
    <property type="entry name" value="RNase_E"/>
    <property type="match status" value="1"/>
</dbReference>
<dbReference type="SMART" id="SM00316">
    <property type="entry name" value="S1"/>
    <property type="match status" value="1"/>
</dbReference>
<feature type="domain" description="S1 motif" evidence="18">
    <location>
        <begin position="39"/>
        <end position="119"/>
    </location>
</feature>
<dbReference type="FunFam" id="2.40.50.140:FF:000040">
    <property type="entry name" value="Ribonuclease E"/>
    <property type="match status" value="1"/>
</dbReference>
<protein>
    <recommendedName>
        <fullName evidence="16">Ribonuclease E</fullName>
        <shortName evidence="16">RNase E</shortName>
        <ecNumber evidence="16">3.1.26.12</ecNumber>
    </recommendedName>
</protein>
<reference evidence="20" key="1">
    <citation type="submission" date="2016-10" db="EMBL/GenBank/DDBJ databases">
        <authorList>
            <person name="Varghese N."/>
            <person name="Submissions S."/>
        </authorList>
    </citation>
    <scope>NUCLEOTIDE SEQUENCE [LARGE SCALE GENOMIC DNA]</scope>
    <source>
        <strain evidence="20">CGMCC 1.10971</strain>
    </source>
</reference>
<evidence type="ECO:0000256" key="7">
    <source>
        <dbReference type="ARBA" id="ARBA00022722"/>
    </source>
</evidence>
<feature type="compositionally biased region" description="Low complexity" evidence="17">
    <location>
        <begin position="788"/>
        <end position="798"/>
    </location>
</feature>
<feature type="compositionally biased region" description="Low complexity" evidence="17">
    <location>
        <begin position="648"/>
        <end position="671"/>
    </location>
</feature>
<dbReference type="GO" id="GO:0019843">
    <property type="term" value="F:rRNA binding"/>
    <property type="evidence" value="ECO:0007669"/>
    <property type="project" value="UniProtKB-KW"/>
</dbReference>
<feature type="region of interest" description="Disordered" evidence="17">
    <location>
        <begin position="589"/>
        <end position="747"/>
    </location>
</feature>
<comment type="similarity">
    <text evidence="16">Belongs to the RNase E/G family. RNase E subfamily.</text>
</comment>
<dbReference type="STRING" id="1045558.SAMN05216175_109130"/>
<name>A0A1I2T814_9GAMM</name>
<dbReference type="GO" id="GO:0006364">
    <property type="term" value="P:rRNA processing"/>
    <property type="evidence" value="ECO:0007669"/>
    <property type="project" value="UniProtKB-UniRule"/>
</dbReference>
<evidence type="ECO:0000256" key="3">
    <source>
        <dbReference type="ARBA" id="ARBA00022490"/>
    </source>
</evidence>
<evidence type="ECO:0000256" key="13">
    <source>
        <dbReference type="ARBA" id="ARBA00022842"/>
    </source>
</evidence>
<feature type="region of interest" description="Disordered" evidence="17">
    <location>
        <begin position="500"/>
        <end position="569"/>
    </location>
</feature>
<dbReference type="CDD" id="cd04453">
    <property type="entry name" value="S1_RNase_E"/>
    <property type="match status" value="1"/>
</dbReference>
<keyword evidence="4 16" id="KW-0997">Cell inner membrane</keyword>
<keyword evidence="13 16" id="KW-0460">Magnesium</keyword>
<keyword evidence="2 16" id="KW-1003">Cell membrane</keyword>
<dbReference type="InterPro" id="IPR004659">
    <property type="entry name" value="RNase_E/G"/>
</dbReference>
<evidence type="ECO:0000313" key="19">
    <source>
        <dbReference type="EMBL" id="SFG61035.1"/>
    </source>
</evidence>
<feature type="region of interest" description="Required for zinc-mediated homotetramerization and catalytic activity" evidence="16">
    <location>
        <begin position="402"/>
        <end position="405"/>
    </location>
</feature>
<dbReference type="GO" id="GO:0008995">
    <property type="term" value="F:ribonuclease E activity"/>
    <property type="evidence" value="ECO:0007669"/>
    <property type="project" value="UniProtKB-EC"/>
</dbReference>
<dbReference type="NCBIfam" id="NF008074">
    <property type="entry name" value="PRK10811.1"/>
    <property type="match status" value="1"/>
</dbReference>
<dbReference type="RefSeq" id="WP_090728664.1">
    <property type="nucleotide sequence ID" value="NZ_FOOU01000009.1"/>
</dbReference>
<feature type="compositionally biased region" description="Basic and acidic residues" evidence="17">
    <location>
        <begin position="604"/>
        <end position="618"/>
    </location>
</feature>
<dbReference type="InterPro" id="IPR003029">
    <property type="entry name" value="S1_domain"/>
</dbReference>
<dbReference type="Pfam" id="PF20833">
    <property type="entry name" value="RNase_E_G_Thio"/>
    <property type="match status" value="1"/>
</dbReference>
<comment type="function">
    <text evidence="16">Endoribonuclease that plays a central role in RNA processing and decay. Required for the maturation of 5S and 16S rRNAs and the majority of tRNAs. Also involved in the degradation of most mRNAs.</text>
</comment>
<evidence type="ECO:0000256" key="4">
    <source>
        <dbReference type="ARBA" id="ARBA00022519"/>
    </source>
</evidence>
<dbReference type="Gene3D" id="3.40.1260.20">
    <property type="entry name" value="Ribonuclease E, catalytic domain"/>
    <property type="match status" value="1"/>
</dbReference>
<evidence type="ECO:0000256" key="5">
    <source>
        <dbReference type="ARBA" id="ARBA00022552"/>
    </source>
</evidence>
<dbReference type="PANTHER" id="PTHR30001:SF1">
    <property type="entry name" value="RIBONUCLEASE E_G-LIKE PROTEIN, CHLOROPLASTIC"/>
    <property type="match status" value="1"/>
</dbReference>
<comment type="subunit">
    <text evidence="16">Component of the RNA degradosome, which is a multiprotein complex involved in RNA processing and mRNA degradation. Within the RNA degradosome, RNase E assembles into a homotetramer formed by a dimer of dimers.</text>
</comment>
<dbReference type="GO" id="GO:0008033">
    <property type="term" value="P:tRNA processing"/>
    <property type="evidence" value="ECO:0007669"/>
    <property type="project" value="UniProtKB-UniRule"/>
</dbReference>
<feature type="binding site" evidence="16">
    <location>
        <position position="344"/>
    </location>
    <ligand>
        <name>Mg(2+)</name>
        <dbReference type="ChEBI" id="CHEBI:18420"/>
        <note>catalytic</note>
    </ligand>
</feature>
<dbReference type="Proteomes" id="UP000198623">
    <property type="component" value="Unassembled WGS sequence"/>
</dbReference>
<dbReference type="Pfam" id="PF10150">
    <property type="entry name" value="RNase_E_G"/>
    <property type="match status" value="1"/>
</dbReference>
<evidence type="ECO:0000256" key="10">
    <source>
        <dbReference type="ARBA" id="ARBA00022759"/>
    </source>
</evidence>
<evidence type="ECO:0000256" key="1">
    <source>
        <dbReference type="ARBA" id="ARBA00005663"/>
    </source>
</evidence>
<keyword evidence="9 16" id="KW-0699">rRNA-binding</keyword>
<evidence type="ECO:0000256" key="8">
    <source>
        <dbReference type="ARBA" id="ARBA00022723"/>
    </source>
</evidence>
<keyword evidence="15 16" id="KW-0472">Membrane</keyword>
<evidence type="ECO:0000259" key="18">
    <source>
        <dbReference type="PROSITE" id="PS50126"/>
    </source>
</evidence>
<dbReference type="NCBIfam" id="TIGR00757">
    <property type="entry name" value="RNaseEG"/>
    <property type="match status" value="1"/>
</dbReference>
<dbReference type="GO" id="GO:0000287">
    <property type="term" value="F:magnesium ion binding"/>
    <property type="evidence" value="ECO:0007669"/>
    <property type="project" value="UniProtKB-UniRule"/>
</dbReference>
<comment type="catalytic activity">
    <reaction evidence="16">
        <text>Endonucleolytic cleavage of single-stranded RNA in A- and U-rich regions.</text>
        <dbReference type="EC" id="3.1.26.12"/>
    </reaction>
</comment>
<keyword evidence="5 16" id="KW-0698">rRNA processing</keyword>
<keyword evidence="10 16" id="KW-0255">Endonuclease</keyword>
<dbReference type="Pfam" id="PF00575">
    <property type="entry name" value="S1"/>
    <property type="match status" value="1"/>
</dbReference>
<dbReference type="OrthoDB" id="9804278at2"/>
<dbReference type="GO" id="GO:0000049">
    <property type="term" value="F:tRNA binding"/>
    <property type="evidence" value="ECO:0007669"/>
    <property type="project" value="UniProtKB-KW"/>
</dbReference>
<dbReference type="PANTHER" id="PTHR30001">
    <property type="entry name" value="RIBONUCLEASE"/>
    <property type="match status" value="1"/>
</dbReference>
<keyword evidence="20" id="KW-1185">Reference proteome</keyword>
<evidence type="ECO:0000256" key="15">
    <source>
        <dbReference type="ARBA" id="ARBA00023136"/>
    </source>
</evidence>
<comment type="subcellular location">
    <subcellularLocation>
        <location evidence="16">Cytoplasm</location>
    </subcellularLocation>
    <subcellularLocation>
        <location evidence="16">Cell inner membrane</location>
        <topology evidence="16">Peripheral membrane protein</topology>
        <orientation evidence="16">Cytoplasmic side</orientation>
    </subcellularLocation>
</comment>
<dbReference type="Gene3D" id="2.40.50.140">
    <property type="entry name" value="Nucleic acid-binding proteins"/>
    <property type="match status" value="1"/>
</dbReference>
<comment type="cofactor">
    <cofactor evidence="16">
        <name>Mg(2+)</name>
        <dbReference type="ChEBI" id="CHEBI:18420"/>
    </cofactor>
    <text evidence="16">Binds 1 Mg(2+) ion per subunit.</text>
</comment>
<evidence type="ECO:0000256" key="11">
    <source>
        <dbReference type="ARBA" id="ARBA00022801"/>
    </source>
</evidence>
<evidence type="ECO:0000256" key="17">
    <source>
        <dbReference type="SAM" id="MobiDB-lite"/>
    </source>
</evidence>
<keyword evidence="8 16" id="KW-0479">Metal-binding</keyword>
<dbReference type="InterPro" id="IPR028878">
    <property type="entry name" value="RNase_E"/>
</dbReference>
<dbReference type="GO" id="GO:0009898">
    <property type="term" value="C:cytoplasmic side of plasma membrane"/>
    <property type="evidence" value="ECO:0007669"/>
    <property type="project" value="UniProtKB-UniRule"/>
</dbReference>
<dbReference type="GO" id="GO:0005737">
    <property type="term" value="C:cytoplasm"/>
    <property type="evidence" value="ECO:0007669"/>
    <property type="project" value="UniProtKB-SubCell"/>
</dbReference>
<organism evidence="19 20">
    <name type="scientific">Neptunomonas qingdaonensis</name>
    <dbReference type="NCBI Taxonomy" id="1045558"/>
    <lineage>
        <taxon>Bacteria</taxon>
        <taxon>Pseudomonadati</taxon>
        <taxon>Pseudomonadota</taxon>
        <taxon>Gammaproteobacteria</taxon>
        <taxon>Oceanospirillales</taxon>
        <taxon>Oceanospirillaceae</taxon>
        <taxon>Neptunomonas</taxon>
    </lineage>
</organism>
<dbReference type="AlphaFoldDB" id="A0A1I2T814"/>
<accession>A0A1I2T814</accession>
<dbReference type="InterPro" id="IPR048583">
    <property type="entry name" value="RNase_E_G_thioredoxin-like"/>
</dbReference>
<keyword evidence="14 16" id="KW-0694">RNA-binding</keyword>
<feature type="region of interest" description="Disordered" evidence="17">
    <location>
        <begin position="956"/>
        <end position="1038"/>
    </location>
</feature>
<dbReference type="EC" id="3.1.26.12" evidence="16"/>
<keyword evidence="11 16" id="KW-0378">Hydrolase</keyword>
<feature type="binding site" evidence="16">
    <location>
        <position position="402"/>
    </location>
    <ligand>
        <name>Zn(2+)</name>
        <dbReference type="ChEBI" id="CHEBI:29105"/>
        <note>ligand shared between dimeric partners</note>
    </ligand>
</feature>
<feature type="compositionally biased region" description="Low complexity" evidence="17">
    <location>
        <begin position="763"/>
        <end position="776"/>
    </location>
</feature>
<proteinExistence type="inferred from homology"/>
<comment type="similarity">
    <text evidence="1">Belongs to the RNase E/G family. RNase G subfamily.</text>
</comment>
<feature type="compositionally biased region" description="Low complexity" evidence="17">
    <location>
        <begin position="956"/>
        <end position="971"/>
    </location>
</feature>
<evidence type="ECO:0000256" key="12">
    <source>
        <dbReference type="ARBA" id="ARBA00022833"/>
    </source>
</evidence>
<evidence type="ECO:0000256" key="6">
    <source>
        <dbReference type="ARBA" id="ARBA00022694"/>
    </source>
</evidence>
<keyword evidence="3 16" id="KW-0963">Cytoplasm</keyword>
<feature type="compositionally biased region" description="Low complexity" evidence="17">
    <location>
        <begin position="537"/>
        <end position="569"/>
    </location>
</feature>
<evidence type="ECO:0000313" key="20">
    <source>
        <dbReference type="Proteomes" id="UP000198623"/>
    </source>
</evidence>
<feature type="binding site" evidence="16">
    <location>
        <position position="405"/>
    </location>
    <ligand>
        <name>Zn(2+)</name>
        <dbReference type="ChEBI" id="CHEBI:29105"/>
        <note>ligand shared between dimeric partners</note>
    </ligand>
</feature>
<gene>
    <name evidence="16" type="primary">rne</name>
    <name evidence="19" type="ORF">SAMN05216175_109130</name>
</gene>
<feature type="compositionally biased region" description="Basic and acidic residues" evidence="17">
    <location>
        <begin position="1016"/>
        <end position="1029"/>
    </location>
</feature>
<dbReference type="SUPFAM" id="SSF50249">
    <property type="entry name" value="Nucleic acid-binding proteins"/>
    <property type="match status" value="1"/>
</dbReference>
<evidence type="ECO:0000256" key="16">
    <source>
        <dbReference type="HAMAP-Rule" id="MF_00970"/>
    </source>
</evidence>
<dbReference type="PROSITE" id="PS50126">
    <property type="entry name" value="S1"/>
    <property type="match status" value="1"/>
</dbReference>
<evidence type="ECO:0000256" key="9">
    <source>
        <dbReference type="ARBA" id="ARBA00022730"/>
    </source>
</evidence>
<keyword evidence="12 16" id="KW-0862">Zinc</keyword>
<dbReference type="GO" id="GO:0008270">
    <property type="term" value="F:zinc ion binding"/>
    <property type="evidence" value="ECO:0007669"/>
    <property type="project" value="UniProtKB-UniRule"/>
</dbReference>
<keyword evidence="7 16" id="KW-0540">Nuclease</keyword>